<dbReference type="GeneID" id="54586967"/>
<keyword evidence="2" id="KW-1185">Reference proteome</keyword>
<dbReference type="OrthoDB" id="3689511at2759"/>
<dbReference type="Gene3D" id="1.25.40.20">
    <property type="entry name" value="Ankyrin repeat-containing domain"/>
    <property type="match status" value="1"/>
</dbReference>
<accession>A0A6A6I9H2</accession>
<protein>
    <submittedName>
        <fullName evidence="1">Uncharacterized protein</fullName>
    </submittedName>
</protein>
<organism evidence="1 2">
    <name type="scientific">Trematosphaeria pertusa</name>
    <dbReference type="NCBI Taxonomy" id="390896"/>
    <lineage>
        <taxon>Eukaryota</taxon>
        <taxon>Fungi</taxon>
        <taxon>Dikarya</taxon>
        <taxon>Ascomycota</taxon>
        <taxon>Pezizomycotina</taxon>
        <taxon>Dothideomycetes</taxon>
        <taxon>Pleosporomycetidae</taxon>
        <taxon>Pleosporales</taxon>
        <taxon>Massarineae</taxon>
        <taxon>Trematosphaeriaceae</taxon>
        <taxon>Trematosphaeria</taxon>
    </lineage>
</organism>
<dbReference type="RefSeq" id="XP_033681921.1">
    <property type="nucleotide sequence ID" value="XM_033833637.1"/>
</dbReference>
<evidence type="ECO:0000313" key="2">
    <source>
        <dbReference type="Proteomes" id="UP000800094"/>
    </source>
</evidence>
<reference evidence="1" key="1">
    <citation type="journal article" date="2020" name="Stud. Mycol.">
        <title>101 Dothideomycetes genomes: a test case for predicting lifestyles and emergence of pathogens.</title>
        <authorList>
            <person name="Haridas S."/>
            <person name="Albert R."/>
            <person name="Binder M."/>
            <person name="Bloem J."/>
            <person name="Labutti K."/>
            <person name="Salamov A."/>
            <person name="Andreopoulos B."/>
            <person name="Baker S."/>
            <person name="Barry K."/>
            <person name="Bills G."/>
            <person name="Bluhm B."/>
            <person name="Cannon C."/>
            <person name="Castanera R."/>
            <person name="Culley D."/>
            <person name="Daum C."/>
            <person name="Ezra D."/>
            <person name="Gonzalez J."/>
            <person name="Henrissat B."/>
            <person name="Kuo A."/>
            <person name="Liang C."/>
            <person name="Lipzen A."/>
            <person name="Lutzoni F."/>
            <person name="Magnuson J."/>
            <person name="Mondo S."/>
            <person name="Nolan M."/>
            <person name="Ohm R."/>
            <person name="Pangilinan J."/>
            <person name="Park H.-J."/>
            <person name="Ramirez L."/>
            <person name="Alfaro M."/>
            <person name="Sun H."/>
            <person name="Tritt A."/>
            <person name="Yoshinaga Y."/>
            <person name="Zwiers L.-H."/>
            <person name="Turgeon B."/>
            <person name="Goodwin S."/>
            <person name="Spatafora J."/>
            <person name="Crous P."/>
            <person name="Grigoriev I."/>
        </authorList>
    </citation>
    <scope>NUCLEOTIDE SEQUENCE</scope>
    <source>
        <strain evidence="1">CBS 122368</strain>
    </source>
</reference>
<gene>
    <name evidence="1" type="ORF">BU26DRAFT_567252</name>
</gene>
<dbReference type="InterPro" id="IPR036770">
    <property type="entry name" value="Ankyrin_rpt-contain_sf"/>
</dbReference>
<dbReference type="SUPFAM" id="SSF48403">
    <property type="entry name" value="Ankyrin repeat"/>
    <property type="match status" value="1"/>
</dbReference>
<dbReference type="Proteomes" id="UP000800094">
    <property type="component" value="Unassembled WGS sequence"/>
</dbReference>
<dbReference type="AlphaFoldDB" id="A0A6A6I9H2"/>
<dbReference type="EMBL" id="ML987198">
    <property type="protein sequence ID" value="KAF2246917.1"/>
    <property type="molecule type" value="Genomic_DNA"/>
</dbReference>
<sequence length="501" mass="57555">MAPSVQLLDLPTEIVSQIIAEYVRVAGHIKAWNSREVCTTFRNLIHEIVEHTALSEFADLNSYEQDKTERILRINLADFLERRLQKPAYDQFEWLANFINALIDTVIKFDKDSDHSGTRRKYMADILRCYTYGMREWRALRGLLAQARFTMPDIKAMDALSAAAAVGNLRATKHFLHEGAMDIFKETFIVHPAHGVGKPGFVHPLEAAACTCQVRILKYLLEVIESWEKPQYAPLHRYPIVDRIHDALQSAIESAQPKAIIILYKFLRKHRLYCSSDHQRCTGGCACRNTIKAAASGCVDTVRTVVHCWGSGRIDHQRFVDKCKYYTFDTAFKYGHEGLIRQLFWKNIQVSNLASADFHKYHYRAIADILIENELEVEGTYWNPLLCASISGNIAMMHFLVQRGSHLSGEALIRIEWELEDAKVGLYRGKKERMLAYYFAFELAGRTFPQSRETPLLKELVRDIEADDRWKAMVAEVLTPKEIWVVPGEKLFGQHLLDQGF</sequence>
<name>A0A6A6I9H2_9PLEO</name>
<evidence type="ECO:0000313" key="1">
    <source>
        <dbReference type="EMBL" id="KAF2246917.1"/>
    </source>
</evidence>
<proteinExistence type="predicted"/>